<dbReference type="EMBL" id="BSFK01000007">
    <property type="protein sequence ID" value="GLK76455.1"/>
    <property type="molecule type" value="Genomic_DNA"/>
</dbReference>
<comment type="caution">
    <text evidence="2">The sequence shown here is derived from an EMBL/GenBank/DDBJ whole genome shotgun (WGS) entry which is preliminary data.</text>
</comment>
<reference evidence="2" key="1">
    <citation type="journal article" date="2014" name="Int. J. Syst. Evol. Microbiol.">
        <title>Complete genome sequence of Corynebacterium casei LMG S-19264T (=DSM 44701T), isolated from a smear-ripened cheese.</title>
        <authorList>
            <consortium name="US DOE Joint Genome Institute (JGI-PGF)"/>
            <person name="Walter F."/>
            <person name="Albersmeier A."/>
            <person name="Kalinowski J."/>
            <person name="Ruckert C."/>
        </authorList>
    </citation>
    <scope>NUCLEOTIDE SEQUENCE</scope>
    <source>
        <strain evidence="2">VKM B-2555</strain>
    </source>
</reference>
<organism evidence="2 3">
    <name type="scientific">Methylopila jiangsuensis</name>
    <dbReference type="NCBI Taxonomy" id="586230"/>
    <lineage>
        <taxon>Bacteria</taxon>
        <taxon>Pseudomonadati</taxon>
        <taxon>Pseudomonadota</taxon>
        <taxon>Alphaproteobacteria</taxon>
        <taxon>Hyphomicrobiales</taxon>
        <taxon>Methylopilaceae</taxon>
        <taxon>Methylopila</taxon>
    </lineage>
</organism>
<feature type="region of interest" description="Disordered" evidence="1">
    <location>
        <begin position="1"/>
        <end position="63"/>
    </location>
</feature>
<keyword evidence="3" id="KW-1185">Reference proteome</keyword>
<reference evidence="2" key="2">
    <citation type="submission" date="2023-01" db="EMBL/GenBank/DDBJ databases">
        <authorList>
            <person name="Sun Q."/>
            <person name="Evtushenko L."/>
        </authorList>
    </citation>
    <scope>NUCLEOTIDE SEQUENCE</scope>
    <source>
        <strain evidence="2">VKM B-2555</strain>
    </source>
</reference>
<dbReference type="RefSeq" id="WP_271204328.1">
    <property type="nucleotide sequence ID" value="NZ_BSFK01000007.1"/>
</dbReference>
<evidence type="ECO:0000313" key="2">
    <source>
        <dbReference type="EMBL" id="GLK76455.1"/>
    </source>
</evidence>
<gene>
    <name evidence="2" type="ORF">GCM10008171_17090</name>
</gene>
<proteinExistence type="predicted"/>
<accession>A0A9W6JF39</accession>
<feature type="compositionally biased region" description="Low complexity" evidence="1">
    <location>
        <begin position="10"/>
        <end position="29"/>
    </location>
</feature>
<protein>
    <submittedName>
        <fullName evidence="2">Uncharacterized protein</fullName>
    </submittedName>
</protein>
<evidence type="ECO:0000256" key="1">
    <source>
        <dbReference type="SAM" id="MobiDB-lite"/>
    </source>
</evidence>
<evidence type="ECO:0000313" key="3">
    <source>
        <dbReference type="Proteomes" id="UP001143364"/>
    </source>
</evidence>
<dbReference type="Proteomes" id="UP001143364">
    <property type="component" value="Unassembled WGS sequence"/>
</dbReference>
<sequence>MGLVLAFQTAPRRSSSSASSSRRPASRAADILLFTGVRYERHDDGQGRSFPPPAPVEGSAPAS</sequence>
<dbReference type="AlphaFoldDB" id="A0A9W6JF39"/>
<name>A0A9W6JF39_9HYPH</name>